<dbReference type="AlphaFoldDB" id="A0A4V3BFV8"/>
<keyword evidence="3 5" id="KW-0274">FAD</keyword>
<dbReference type="Pfam" id="PF02852">
    <property type="entry name" value="Pyr_redox_dim"/>
    <property type="match status" value="1"/>
</dbReference>
<dbReference type="Pfam" id="PF07992">
    <property type="entry name" value="Pyr_redox_2"/>
    <property type="match status" value="1"/>
</dbReference>
<evidence type="ECO:0000259" key="8">
    <source>
        <dbReference type="Pfam" id="PF07992"/>
    </source>
</evidence>
<name>A0A4V3BFV8_9STAP</name>
<dbReference type="PIRSF" id="PIRSF000350">
    <property type="entry name" value="Mercury_reductase_MerA"/>
    <property type="match status" value="1"/>
</dbReference>
<feature type="binding site" evidence="5">
    <location>
        <position position="257"/>
    </location>
    <ligand>
        <name>NAD(+)</name>
        <dbReference type="ChEBI" id="CHEBI:57540"/>
    </ligand>
</feature>
<feature type="binding site" evidence="5">
    <location>
        <position position="111"/>
    </location>
    <ligand>
        <name>FAD</name>
        <dbReference type="ChEBI" id="CHEBI:57692"/>
    </ligand>
</feature>
<protein>
    <submittedName>
        <fullName evidence="9">NAD(P)/FAD-dependent oxidoreductase</fullName>
    </submittedName>
</protein>
<reference evidence="9 10" key="1">
    <citation type="submission" date="2019-01" db="EMBL/GenBank/DDBJ databases">
        <title>Draft genome sequences of the type strains of six Macrococcus species.</title>
        <authorList>
            <person name="Mazhar S."/>
            <person name="Altermann E."/>
            <person name="Hill C."/>
            <person name="Mcauliffe O."/>
        </authorList>
    </citation>
    <scope>NUCLEOTIDE SEQUENCE [LARGE SCALE GENOMIC DNA]</scope>
    <source>
        <strain evidence="9 10">ATCC 51825</strain>
    </source>
</reference>
<comment type="cofactor">
    <cofactor evidence="5">
        <name>FAD</name>
        <dbReference type="ChEBI" id="CHEBI:57692"/>
    </cofactor>
    <text evidence="5">Binds 1 FAD per subunit.</text>
</comment>
<sequence>MMNYDVIFIGSGHAAWHAAVALTQAQKKVALIEKDTLAGTCTNYGCNPKILLEGPFEILEDMERLGDIFDHQPAVNWENLMRYKHEVIDPQKDGLEKLFSKMGIDIISGHGVIKDKHTVSVEGVDYGTKYIVIATGQRSHFLDVTGKEYLHDSRDFMDLESFPEHITFIGGGYISIEFASIASKFGSEVHVISHSDQILKPFHQPYVKKLADKLNKENVTFHYNEETARIEKTETGYKLTTESGLAIDTDYIVDATGRIPNVENIGLDELGIAYSKKGIKVNKHLLTSVDNIYASGDVLDKEIPKLTPTATFESNYIALQIMAREANLLNPVKALELLPIKYPAIPSVAYTLPRIAQVGMPIAEAEEKGYKIKTIKFGENLRFEYKNETDAEMVFALDNRKHVAGAAIYGHAADDLINIMTFIVEKKMSARELNMMIFAFPSASSGILDLLKVQMLDIDIEL</sequence>
<dbReference type="InterPro" id="IPR016156">
    <property type="entry name" value="FAD/NAD-linked_Rdtase_dimer_sf"/>
</dbReference>
<feature type="domain" description="Pyridine nucleotide-disulphide oxidoreductase dimerisation" evidence="7">
    <location>
        <begin position="345"/>
        <end position="445"/>
    </location>
</feature>
<dbReference type="OrthoDB" id="9800167at2"/>
<accession>A0A4V3BFV8</accession>
<dbReference type="PANTHER" id="PTHR22912">
    <property type="entry name" value="DISULFIDE OXIDOREDUCTASE"/>
    <property type="match status" value="1"/>
</dbReference>
<feature type="domain" description="FAD/NAD(P)-binding" evidence="8">
    <location>
        <begin position="4"/>
        <end position="311"/>
    </location>
</feature>
<evidence type="ECO:0000256" key="2">
    <source>
        <dbReference type="ARBA" id="ARBA00022630"/>
    </source>
</evidence>
<dbReference type="InterPro" id="IPR023753">
    <property type="entry name" value="FAD/NAD-binding_dom"/>
</dbReference>
<gene>
    <name evidence="9" type="ORF">ERX55_02300</name>
</gene>
<evidence type="ECO:0000256" key="6">
    <source>
        <dbReference type="PIRSR" id="PIRSR000350-4"/>
    </source>
</evidence>
<feature type="binding site" evidence="5">
    <location>
        <begin position="170"/>
        <end position="177"/>
    </location>
    <ligand>
        <name>NAD(+)</name>
        <dbReference type="ChEBI" id="CHEBI:57540"/>
    </ligand>
</feature>
<dbReference type="Proteomes" id="UP000294843">
    <property type="component" value="Unassembled WGS sequence"/>
</dbReference>
<dbReference type="InterPro" id="IPR001100">
    <property type="entry name" value="Pyr_nuc-diS_OxRdtase"/>
</dbReference>
<evidence type="ECO:0000256" key="4">
    <source>
        <dbReference type="ARBA" id="ARBA00023027"/>
    </source>
</evidence>
<keyword evidence="2" id="KW-0285">Flavoprotein</keyword>
<dbReference type="Gene3D" id="3.50.50.60">
    <property type="entry name" value="FAD/NAD(P)-binding domain"/>
    <property type="match status" value="2"/>
</dbReference>
<dbReference type="InterPro" id="IPR004099">
    <property type="entry name" value="Pyr_nucl-diS_OxRdtase_dimer"/>
</dbReference>
<keyword evidence="5" id="KW-0547">Nucleotide-binding</keyword>
<dbReference type="SUPFAM" id="SSF55424">
    <property type="entry name" value="FAD/NAD-linked reductases, dimerisation (C-terminal) domain"/>
    <property type="match status" value="1"/>
</dbReference>
<dbReference type="GO" id="GO:0050660">
    <property type="term" value="F:flavin adenine dinucleotide binding"/>
    <property type="evidence" value="ECO:0007669"/>
    <property type="project" value="TreeGrafter"/>
</dbReference>
<dbReference type="Gene3D" id="3.30.390.30">
    <property type="match status" value="1"/>
</dbReference>
<evidence type="ECO:0000256" key="3">
    <source>
        <dbReference type="ARBA" id="ARBA00022827"/>
    </source>
</evidence>
<evidence type="ECO:0000313" key="9">
    <source>
        <dbReference type="EMBL" id="TDM15759.1"/>
    </source>
</evidence>
<evidence type="ECO:0000313" key="10">
    <source>
        <dbReference type="Proteomes" id="UP000294843"/>
    </source>
</evidence>
<comment type="caution">
    <text evidence="9">The sequence shown here is derived from an EMBL/GenBank/DDBJ whole genome shotgun (WGS) entry which is preliminary data.</text>
</comment>
<feature type="binding site" evidence="5">
    <location>
        <position position="297"/>
    </location>
    <ligand>
        <name>FAD</name>
        <dbReference type="ChEBI" id="CHEBI:57692"/>
    </ligand>
</feature>
<evidence type="ECO:0000256" key="1">
    <source>
        <dbReference type="ARBA" id="ARBA00007532"/>
    </source>
</evidence>
<dbReference type="GO" id="GO:0004148">
    <property type="term" value="F:dihydrolipoyl dehydrogenase (NADH) activity"/>
    <property type="evidence" value="ECO:0007669"/>
    <property type="project" value="TreeGrafter"/>
</dbReference>
<organism evidence="9 10">
    <name type="scientific">Macrococcus bovicus</name>
    <dbReference type="NCBI Taxonomy" id="69968"/>
    <lineage>
        <taxon>Bacteria</taxon>
        <taxon>Bacillati</taxon>
        <taxon>Bacillota</taxon>
        <taxon>Bacilli</taxon>
        <taxon>Bacillales</taxon>
        <taxon>Staphylococcaceae</taxon>
        <taxon>Macrococcus</taxon>
    </lineage>
</organism>
<dbReference type="InterPro" id="IPR050151">
    <property type="entry name" value="Class-I_Pyr_Nuc-Dis_Oxidored"/>
</dbReference>
<comment type="similarity">
    <text evidence="1">Belongs to the class-I pyridine nucleotide-disulfide oxidoreductase family.</text>
</comment>
<dbReference type="PRINTS" id="PR00411">
    <property type="entry name" value="PNDRDTASEI"/>
</dbReference>
<dbReference type="PANTHER" id="PTHR22912:SF217">
    <property type="entry name" value="DIHYDROLIPOYL DEHYDROGENASE"/>
    <property type="match status" value="1"/>
</dbReference>
<dbReference type="SUPFAM" id="SSF51905">
    <property type="entry name" value="FAD/NAD(P)-binding domain"/>
    <property type="match status" value="1"/>
</dbReference>
<keyword evidence="10" id="KW-1185">Reference proteome</keyword>
<dbReference type="EMBL" id="SCWF01000001">
    <property type="protein sequence ID" value="TDM15759.1"/>
    <property type="molecule type" value="Genomic_DNA"/>
</dbReference>
<evidence type="ECO:0000259" key="7">
    <source>
        <dbReference type="Pfam" id="PF02852"/>
    </source>
</evidence>
<proteinExistence type="inferred from homology"/>
<dbReference type="RefSeq" id="WP_133450959.1">
    <property type="nucleotide sequence ID" value="NZ_SCWF01000001.1"/>
</dbReference>
<dbReference type="GO" id="GO:0006103">
    <property type="term" value="P:2-oxoglutarate metabolic process"/>
    <property type="evidence" value="ECO:0007669"/>
    <property type="project" value="TreeGrafter"/>
</dbReference>
<feature type="disulfide bond" description="Redox-active" evidence="6">
    <location>
        <begin position="41"/>
        <end position="46"/>
    </location>
</feature>
<dbReference type="PRINTS" id="PR00368">
    <property type="entry name" value="FADPNR"/>
</dbReference>
<keyword evidence="4 5" id="KW-0520">NAD</keyword>
<evidence type="ECO:0000256" key="5">
    <source>
        <dbReference type="PIRSR" id="PIRSR000350-3"/>
    </source>
</evidence>
<dbReference type="InterPro" id="IPR036188">
    <property type="entry name" value="FAD/NAD-bd_sf"/>
</dbReference>